<proteinExistence type="predicted"/>
<evidence type="ECO:0000313" key="2">
    <source>
        <dbReference type="Proteomes" id="UP001056120"/>
    </source>
</evidence>
<comment type="caution">
    <text evidence="1">The sequence shown here is derived from an EMBL/GenBank/DDBJ whole genome shotgun (WGS) entry which is preliminary data.</text>
</comment>
<protein>
    <submittedName>
        <fullName evidence="1">Uncharacterized protein</fullName>
    </submittedName>
</protein>
<gene>
    <name evidence="1" type="ORF">L1987_06375</name>
</gene>
<reference evidence="1 2" key="2">
    <citation type="journal article" date="2022" name="Mol. Ecol. Resour.">
        <title>The genomes of chicory, endive, great burdock and yacon provide insights into Asteraceae paleo-polyploidization history and plant inulin production.</title>
        <authorList>
            <person name="Fan W."/>
            <person name="Wang S."/>
            <person name="Wang H."/>
            <person name="Wang A."/>
            <person name="Jiang F."/>
            <person name="Liu H."/>
            <person name="Zhao H."/>
            <person name="Xu D."/>
            <person name="Zhang Y."/>
        </authorList>
    </citation>
    <scope>NUCLEOTIDE SEQUENCE [LARGE SCALE GENOMIC DNA]</scope>
    <source>
        <strain evidence="2">cv. Yunnan</strain>
        <tissue evidence="1">Leaves</tissue>
    </source>
</reference>
<sequence length="86" mass="10295">MTVPVTRKERKEEDGGIKKETKKMVAPSHRKMAEKEERSKKISRFSFDHKKKPVLCRYERKKMIVDHELKAEKEVGRMKPARRKTE</sequence>
<evidence type="ECO:0000313" key="1">
    <source>
        <dbReference type="EMBL" id="KAI3824902.1"/>
    </source>
</evidence>
<keyword evidence="2" id="KW-1185">Reference proteome</keyword>
<name>A0ACB9JY21_9ASTR</name>
<reference evidence="2" key="1">
    <citation type="journal article" date="2022" name="Mol. Ecol. Resour.">
        <title>The genomes of chicory, endive, great burdock and yacon provide insights into Asteraceae palaeo-polyploidization history and plant inulin production.</title>
        <authorList>
            <person name="Fan W."/>
            <person name="Wang S."/>
            <person name="Wang H."/>
            <person name="Wang A."/>
            <person name="Jiang F."/>
            <person name="Liu H."/>
            <person name="Zhao H."/>
            <person name="Xu D."/>
            <person name="Zhang Y."/>
        </authorList>
    </citation>
    <scope>NUCLEOTIDE SEQUENCE [LARGE SCALE GENOMIC DNA]</scope>
    <source>
        <strain evidence="2">cv. Yunnan</strain>
    </source>
</reference>
<accession>A0ACB9JY21</accession>
<dbReference type="EMBL" id="CM042019">
    <property type="protein sequence ID" value="KAI3824902.1"/>
    <property type="molecule type" value="Genomic_DNA"/>
</dbReference>
<organism evidence="1 2">
    <name type="scientific">Smallanthus sonchifolius</name>
    <dbReference type="NCBI Taxonomy" id="185202"/>
    <lineage>
        <taxon>Eukaryota</taxon>
        <taxon>Viridiplantae</taxon>
        <taxon>Streptophyta</taxon>
        <taxon>Embryophyta</taxon>
        <taxon>Tracheophyta</taxon>
        <taxon>Spermatophyta</taxon>
        <taxon>Magnoliopsida</taxon>
        <taxon>eudicotyledons</taxon>
        <taxon>Gunneridae</taxon>
        <taxon>Pentapetalae</taxon>
        <taxon>asterids</taxon>
        <taxon>campanulids</taxon>
        <taxon>Asterales</taxon>
        <taxon>Asteraceae</taxon>
        <taxon>Asteroideae</taxon>
        <taxon>Heliantheae alliance</taxon>
        <taxon>Millerieae</taxon>
        <taxon>Smallanthus</taxon>
    </lineage>
</organism>
<dbReference type="Proteomes" id="UP001056120">
    <property type="component" value="Linkage Group LG02"/>
</dbReference>